<dbReference type="Proteomes" id="UP000000270">
    <property type="component" value="Chromosome"/>
</dbReference>
<dbReference type="AlphaFoldDB" id="A8HT18"/>
<evidence type="ECO:0000313" key="2">
    <source>
        <dbReference type="EMBL" id="BAF90242.1"/>
    </source>
</evidence>
<evidence type="ECO:0008006" key="4">
    <source>
        <dbReference type="Google" id="ProtNLM"/>
    </source>
</evidence>
<feature type="compositionally biased region" description="Low complexity" evidence="1">
    <location>
        <begin position="235"/>
        <end position="287"/>
    </location>
</feature>
<evidence type="ECO:0000313" key="3">
    <source>
        <dbReference type="Proteomes" id="UP000000270"/>
    </source>
</evidence>
<dbReference type="EMBL" id="AP009384">
    <property type="protein sequence ID" value="BAF90242.1"/>
    <property type="molecule type" value="Genomic_DNA"/>
</dbReference>
<reference evidence="2 3" key="4">
    <citation type="journal article" date="2009" name="Appl. Environ. Microbiol.">
        <title>Comparative genome-wide transcriptional profiling of Azorhizobium caulinodans ORS571 grown under free-living and symbiotic conditions.</title>
        <authorList>
            <person name="Tsukada S."/>
            <person name="Aono T."/>
            <person name="Akiba N."/>
            <person name="Lee KB."/>
            <person name="Liu CT."/>
            <person name="Toyazaki H."/>
            <person name="Oyaizu H."/>
        </authorList>
    </citation>
    <scope>NUCLEOTIDE SEQUENCE [LARGE SCALE GENOMIC DNA]</scope>
    <source>
        <strain evidence="3">ATCC 43989 / DSM 5975 / JCM 20966 / LMG 6465 / NBRC 14845 / NCIMB 13405 / ORS 571</strain>
    </source>
</reference>
<dbReference type="STRING" id="438753.AZC_4244"/>
<keyword evidence="3" id="KW-1185">Reference proteome</keyword>
<proteinExistence type="predicted"/>
<reference evidence="2 3" key="3">
    <citation type="journal article" date="2008" name="BMC Genomics">
        <title>The genome of the versatile nitrogen fixer Azorhizobium caulinodans ORS571.</title>
        <authorList>
            <person name="Lee KB."/>
            <person name="Backer P.D."/>
            <person name="Aono T."/>
            <person name="Liu CT."/>
            <person name="Suzuki S."/>
            <person name="Suzuki T."/>
            <person name="Kaneko T."/>
            <person name="Yamada M."/>
            <person name="Tabata S."/>
            <person name="Kupfer D.M."/>
            <person name="Najar F.Z."/>
            <person name="Wiley G.B."/>
            <person name="Roe B."/>
            <person name="Binnewies T.T."/>
            <person name="Ussery D.W."/>
            <person name="D'Haeze W."/>
            <person name="Herder J.D."/>
            <person name="Gevers D."/>
            <person name="Vereecke D."/>
            <person name="Holsters M."/>
            <person name="Oyaizu H."/>
        </authorList>
    </citation>
    <scope>NUCLEOTIDE SEQUENCE [LARGE SCALE GENOMIC DNA]</scope>
    <source>
        <strain evidence="3">ATCC 43989 / DSM 5975 / JCM 20966 / LMG 6465 / NBRC 14845 / NCIMB 13405 / ORS 571</strain>
    </source>
</reference>
<reference evidence="3" key="2">
    <citation type="submission" date="2007-04" db="EMBL/GenBank/DDBJ databases">
        <title>Complete genome sequence of the nitrogen-fixing bacterium Azorhizobium caulinodans ORS571.</title>
        <authorList>
            <person name="Lee K.B."/>
            <person name="Backer P.D."/>
            <person name="Aono T."/>
            <person name="Liu C.T."/>
            <person name="Suzuki S."/>
            <person name="Suzuki T."/>
            <person name="Kaneko T."/>
            <person name="Yamada M."/>
            <person name="Tabata S."/>
            <person name="Kupfer D.M."/>
            <person name="Najar F.Z."/>
            <person name="Wiley G.B."/>
            <person name="Roe B."/>
            <person name="Binnewies T."/>
            <person name="Ussery D."/>
            <person name="Vereecke D."/>
            <person name="Gevers D."/>
            <person name="Holsters M."/>
            <person name="Oyaizu H."/>
        </authorList>
    </citation>
    <scope>NUCLEOTIDE SEQUENCE [LARGE SCALE GENOMIC DNA]</scope>
    <source>
        <strain evidence="3">ATCC 43989 / DSM 5975 / JCM 20966 / LMG 6465 / NBRC 14845 / NCIMB 13405 / ORS 571</strain>
    </source>
</reference>
<dbReference type="HOGENOM" id="CLU_888384_0_0_5"/>
<organism evidence="2 3">
    <name type="scientific">Azorhizobium caulinodans (strain ATCC 43989 / DSM 5975 / JCM 20966 / LMG 6465 / NBRC 14845 / NCIMB 13405 / ORS 571)</name>
    <dbReference type="NCBI Taxonomy" id="438753"/>
    <lineage>
        <taxon>Bacteria</taxon>
        <taxon>Pseudomonadati</taxon>
        <taxon>Pseudomonadota</taxon>
        <taxon>Alphaproteobacteria</taxon>
        <taxon>Hyphomicrobiales</taxon>
        <taxon>Xanthobacteraceae</taxon>
        <taxon>Azorhizobium</taxon>
    </lineage>
</organism>
<sequence>MRPWSVPHAPGALTRGRRVLRANPRHLEEGDMRLAFHAALPTRILAGTALALSLAGCAGFNSQGTFGAPGTTVDGAAASAPVTASGTTVASGAGDGTEVTCPPVTVRSGASTWQVPAAGGGLRAQGTFGTLARECKVTAGQMNIRVGIEGRVILGDKGTPGAFTVPIRVALVQEGPNPVTITSKFFVVPVQILPNESQAGFAVVEEGITFPLPKGDDLERYIVYVGFDSKGEAKPAAPARPRTPRPAATSSAPSTPAASAPAASSSSSTSRPSGGASTGSAPASDTFGPPPTFSGSSSGGAVGPSPSTFGPAPQ</sequence>
<dbReference type="eggNOG" id="ENOG503349C">
    <property type="taxonomic scope" value="Bacteria"/>
</dbReference>
<dbReference type="KEGG" id="azc:AZC_4244"/>
<feature type="region of interest" description="Disordered" evidence="1">
    <location>
        <begin position="231"/>
        <end position="314"/>
    </location>
</feature>
<evidence type="ECO:0000256" key="1">
    <source>
        <dbReference type="SAM" id="MobiDB-lite"/>
    </source>
</evidence>
<reference evidence="2 3" key="5">
    <citation type="journal article" date="2010" name="Appl. Environ. Microbiol.">
        <title>phrR-like gene praR of Azorhizobium caulinodans ORS571 is essential for symbiosis with Sesbania rostrata and is involved in expression of reb genes.</title>
        <authorList>
            <person name="Akiba N."/>
            <person name="Aono T."/>
            <person name="Toyazaki H."/>
            <person name="Sato S."/>
            <person name="Oyaizu H."/>
        </authorList>
    </citation>
    <scope>NUCLEOTIDE SEQUENCE [LARGE SCALE GENOMIC DNA]</scope>
    <source>
        <strain evidence="3">ATCC 43989 / DSM 5975 / JCM 20966 / LMG 6465 / NBRC 14845 / NCIMB 13405 / ORS 571</strain>
    </source>
</reference>
<accession>A8HT18</accession>
<reference evidence="2 3" key="1">
    <citation type="journal article" date="2007" name="Appl. Environ. Microbiol.">
        <title>Rhizobial factors required for stem nodule maturation and maintenance in Sesbania rostrata-Azorhizobium caulinodans ORS571 symbiosis.</title>
        <authorList>
            <person name="Suzuki S."/>
            <person name="Aono T."/>
            <person name="Lee KB."/>
            <person name="Suzuki T."/>
            <person name="Liu CT."/>
            <person name="Miwa H."/>
            <person name="Wakao S."/>
            <person name="Iki T."/>
            <person name="Oyaizu H."/>
        </authorList>
    </citation>
    <scope>NUCLEOTIDE SEQUENCE [LARGE SCALE GENOMIC DNA]</scope>
    <source>
        <strain evidence="3">ATCC 43989 / DSM 5975 / JCM 20966 / LMG 6465 / NBRC 14845 / NCIMB 13405 / ORS 571</strain>
    </source>
</reference>
<gene>
    <name evidence="2" type="ordered locus">AZC_4244</name>
</gene>
<reference evidence="2 3" key="6">
    <citation type="journal article" date="2011" name="Appl. Environ. Microbiol.">
        <title>Involvement of the azorhizobial chromosome partition gene (parA) in the onset of bacteroid differentiation during Sesbania rostrata stem nodule development.</title>
        <authorList>
            <person name="Liu CT."/>
            <person name="Lee KB."/>
            <person name="Wang YS."/>
            <person name="Peng MH."/>
            <person name="Lee KT."/>
            <person name="Suzuki S."/>
            <person name="Suzuki T."/>
            <person name="Oyaizu H."/>
        </authorList>
    </citation>
    <scope>NUCLEOTIDE SEQUENCE [LARGE SCALE GENOMIC DNA]</scope>
    <source>
        <strain evidence="3">ATCC 43989 / DSM 5975 / JCM 20966 / LMG 6465 / NBRC 14845 / NCIMB 13405 / ORS 571</strain>
    </source>
</reference>
<name>A8HT18_AZOC5</name>
<protein>
    <recommendedName>
        <fullName evidence="4">Lipoprotein</fullName>
    </recommendedName>
</protein>